<protein>
    <submittedName>
        <fullName evidence="1">Uncharacterized protein</fullName>
    </submittedName>
</protein>
<reference evidence="1 2" key="1">
    <citation type="submission" date="2023-01" db="EMBL/GenBank/DDBJ databases">
        <title>Novel species of the genus Vogesella isolated from rivers.</title>
        <authorList>
            <person name="Lu H."/>
        </authorList>
    </citation>
    <scope>NUCLEOTIDE SEQUENCE [LARGE SCALE GENOMIC DNA]</scope>
    <source>
        <strain evidence="1 2">SH7W</strain>
    </source>
</reference>
<dbReference type="Proteomes" id="UP001221566">
    <property type="component" value="Unassembled WGS sequence"/>
</dbReference>
<keyword evidence="2" id="KW-1185">Reference proteome</keyword>
<accession>A0ABT5I2I4</accession>
<evidence type="ECO:0000313" key="1">
    <source>
        <dbReference type="EMBL" id="MDC7690378.1"/>
    </source>
</evidence>
<dbReference type="RefSeq" id="WP_272802684.1">
    <property type="nucleotide sequence ID" value="NZ_JAQQKY010000002.1"/>
</dbReference>
<evidence type="ECO:0000313" key="2">
    <source>
        <dbReference type="Proteomes" id="UP001221566"/>
    </source>
</evidence>
<proteinExistence type="predicted"/>
<sequence>MSWLDKFSDKLADAVYWVTDKTEKGYDSVKDGVSYVTGSTARSNFGRAKRIVENAKDEFQAAVEKLEETKGRSFSEFESLGALRLKVQSDQMRKFVDLVNHVNCLEYKDLNLEVFGADMSLPSVQKIEVSSYQATDMLKDGIQAISAGTLAGVGAVGLATSFGVASTGTAISTLSGAAATNATLAWLGGGSLAAGGLGVAGGTAVLGGIVAVPLLIAFAASATSKSEKALTEARAQEAEYEVATKNAELMTTKVECVIRRTQEVYHSTLALTQRFDSLLSSTGSIIAEKENIKLKLHNEAEEAKTKYSRKFFLLRWFDKLFGRTPSFAFPDPLDINNFNQSEKDNFMMTVNFGFALYSVLKIKVLDENGEVSSESMEAIDAERVLLGGEY</sequence>
<comment type="caution">
    <text evidence="1">The sequence shown here is derived from an EMBL/GenBank/DDBJ whole genome shotgun (WGS) entry which is preliminary data.</text>
</comment>
<dbReference type="EMBL" id="JAQQKY010000002">
    <property type="protein sequence ID" value="MDC7690378.1"/>
    <property type="molecule type" value="Genomic_DNA"/>
</dbReference>
<organism evidence="1 2">
    <name type="scientific">Vogesella indigofera</name>
    <name type="common">Pseudomonas indigofera</name>
    <dbReference type="NCBI Taxonomy" id="45465"/>
    <lineage>
        <taxon>Bacteria</taxon>
        <taxon>Pseudomonadati</taxon>
        <taxon>Pseudomonadota</taxon>
        <taxon>Betaproteobacteria</taxon>
        <taxon>Neisseriales</taxon>
        <taxon>Chromobacteriaceae</taxon>
        <taxon>Vogesella</taxon>
    </lineage>
</organism>
<name>A0ABT5I2I4_VOGIN</name>
<gene>
    <name evidence="1" type="ORF">PQU93_06205</name>
</gene>